<sequence>MTINCYEVDCTGWTMIHPQMTPDGLGYVPCFLSDDDPRPAREQFNERYVYGGWRPNPGFTKDDRDFIQYPGDRALPPVAERKLRDERIVFYPGAVLSIIQPDGSYEIARLD</sequence>
<organism evidence="1 2">
    <name type="scientific">Pseudaminobacter salicylatoxidans</name>
    <dbReference type="NCBI Taxonomy" id="93369"/>
    <lineage>
        <taxon>Bacteria</taxon>
        <taxon>Pseudomonadati</taxon>
        <taxon>Pseudomonadota</taxon>
        <taxon>Alphaproteobacteria</taxon>
        <taxon>Hyphomicrobiales</taxon>
        <taxon>Phyllobacteriaceae</taxon>
        <taxon>Pseudaminobacter</taxon>
    </lineage>
</organism>
<dbReference type="EMBL" id="QGGG01000010">
    <property type="protein sequence ID" value="PWJ81520.1"/>
    <property type="molecule type" value="Genomic_DNA"/>
</dbReference>
<accession>A0A316C0J0</accession>
<dbReference type="AlphaFoldDB" id="A0A316C0J0"/>
<dbReference type="Proteomes" id="UP000245396">
    <property type="component" value="Unassembled WGS sequence"/>
</dbReference>
<dbReference type="RefSeq" id="WP_109613497.1">
    <property type="nucleotide sequence ID" value="NZ_QGGG01000010.1"/>
</dbReference>
<evidence type="ECO:0000313" key="2">
    <source>
        <dbReference type="Proteomes" id="UP000245396"/>
    </source>
</evidence>
<keyword evidence="2" id="KW-1185">Reference proteome</keyword>
<proteinExistence type="predicted"/>
<name>A0A316C0J0_PSESE</name>
<comment type="caution">
    <text evidence="1">The sequence shown here is derived from an EMBL/GenBank/DDBJ whole genome shotgun (WGS) entry which is preliminary data.</text>
</comment>
<dbReference type="OrthoDB" id="9975051at2"/>
<evidence type="ECO:0000313" key="1">
    <source>
        <dbReference type="EMBL" id="PWJ81520.1"/>
    </source>
</evidence>
<protein>
    <submittedName>
        <fullName evidence="1">Uncharacterized protein</fullName>
    </submittedName>
</protein>
<reference evidence="1 2" key="1">
    <citation type="submission" date="2018-05" db="EMBL/GenBank/DDBJ databases">
        <title>Genomic Encyclopedia of Type Strains, Phase IV (KMG-IV): sequencing the most valuable type-strain genomes for metagenomic binning, comparative biology and taxonomic classification.</title>
        <authorList>
            <person name="Goeker M."/>
        </authorList>
    </citation>
    <scope>NUCLEOTIDE SEQUENCE [LARGE SCALE GENOMIC DNA]</scope>
    <source>
        <strain evidence="1 2">DSM 6986</strain>
    </source>
</reference>
<gene>
    <name evidence="1" type="ORF">C7441_11052</name>
</gene>